<evidence type="ECO:0000259" key="7">
    <source>
        <dbReference type="Pfam" id="PF05699"/>
    </source>
</evidence>
<feature type="compositionally biased region" description="Basic residues" evidence="6">
    <location>
        <begin position="105"/>
        <end position="120"/>
    </location>
</feature>
<feature type="compositionally biased region" description="Basic and acidic residues" evidence="6">
    <location>
        <begin position="165"/>
        <end position="175"/>
    </location>
</feature>
<feature type="compositionally biased region" description="Basic and acidic residues" evidence="6">
    <location>
        <begin position="70"/>
        <end position="91"/>
    </location>
</feature>
<comment type="caution">
    <text evidence="8">The sequence shown here is derived from an EMBL/GenBank/DDBJ whole genome shotgun (WGS) entry which is preliminary data.</text>
</comment>
<evidence type="ECO:0000313" key="8">
    <source>
        <dbReference type="EMBL" id="KAJ3452628.1"/>
    </source>
</evidence>
<feature type="compositionally biased region" description="Polar residues" evidence="6">
    <location>
        <begin position="198"/>
        <end position="207"/>
    </location>
</feature>
<keyword evidence="4" id="KW-0862">Zinc</keyword>
<dbReference type="EMBL" id="JANTQA010000008">
    <property type="protein sequence ID" value="KAJ3452628.1"/>
    <property type="molecule type" value="Genomic_DNA"/>
</dbReference>
<keyword evidence="5" id="KW-0539">Nucleus</keyword>
<feature type="region of interest" description="Disordered" evidence="6">
    <location>
        <begin position="1"/>
        <end position="40"/>
    </location>
</feature>
<dbReference type="AlphaFoldDB" id="A0AAV8AJM9"/>
<dbReference type="PANTHER" id="PTHR46481">
    <property type="entry name" value="ZINC FINGER BED DOMAIN-CONTAINING PROTEIN 4"/>
    <property type="match status" value="1"/>
</dbReference>
<protein>
    <submittedName>
        <fullName evidence="8">Sh3 domain-binding glutamic acid-rich-like protein</fullName>
    </submittedName>
</protein>
<evidence type="ECO:0000256" key="2">
    <source>
        <dbReference type="ARBA" id="ARBA00022723"/>
    </source>
</evidence>
<feature type="compositionally biased region" description="Basic residues" evidence="6">
    <location>
        <begin position="29"/>
        <end position="39"/>
    </location>
</feature>
<evidence type="ECO:0000256" key="3">
    <source>
        <dbReference type="ARBA" id="ARBA00022771"/>
    </source>
</evidence>
<gene>
    <name evidence="8" type="ORF">M0812_04402</name>
</gene>
<keyword evidence="3" id="KW-0863">Zinc-finger</keyword>
<dbReference type="InterPro" id="IPR012337">
    <property type="entry name" value="RNaseH-like_sf"/>
</dbReference>
<feature type="domain" description="HAT C-terminal dimerisation" evidence="7">
    <location>
        <begin position="608"/>
        <end position="679"/>
    </location>
</feature>
<feature type="compositionally biased region" description="Basic residues" evidence="6">
    <location>
        <begin position="1"/>
        <end position="22"/>
    </location>
</feature>
<dbReference type="Proteomes" id="UP001146793">
    <property type="component" value="Unassembled WGS sequence"/>
</dbReference>
<feature type="region of interest" description="Disordered" evidence="6">
    <location>
        <begin position="70"/>
        <end position="141"/>
    </location>
</feature>
<dbReference type="GO" id="GO:0046983">
    <property type="term" value="F:protein dimerization activity"/>
    <property type="evidence" value="ECO:0007669"/>
    <property type="project" value="InterPro"/>
</dbReference>
<comment type="subcellular location">
    <subcellularLocation>
        <location evidence="1">Nucleus</location>
    </subcellularLocation>
</comment>
<dbReference type="SUPFAM" id="SSF53098">
    <property type="entry name" value="Ribonuclease H-like"/>
    <property type="match status" value="1"/>
</dbReference>
<organism evidence="8 9">
    <name type="scientific">Anaeramoeba flamelloides</name>
    <dbReference type="NCBI Taxonomy" id="1746091"/>
    <lineage>
        <taxon>Eukaryota</taxon>
        <taxon>Metamonada</taxon>
        <taxon>Anaeramoebidae</taxon>
        <taxon>Anaeramoeba</taxon>
    </lineage>
</organism>
<evidence type="ECO:0000256" key="1">
    <source>
        <dbReference type="ARBA" id="ARBA00004123"/>
    </source>
</evidence>
<dbReference type="Pfam" id="PF05699">
    <property type="entry name" value="Dimer_Tnp_hAT"/>
    <property type="match status" value="1"/>
</dbReference>
<evidence type="ECO:0000256" key="5">
    <source>
        <dbReference type="ARBA" id="ARBA00023242"/>
    </source>
</evidence>
<accession>A0AAV8AJM9</accession>
<proteinExistence type="predicted"/>
<dbReference type="PANTHER" id="PTHR46481:SF10">
    <property type="entry name" value="ZINC FINGER BED DOMAIN-CONTAINING PROTEIN 39"/>
    <property type="match status" value="1"/>
</dbReference>
<evidence type="ECO:0000313" key="9">
    <source>
        <dbReference type="Proteomes" id="UP001146793"/>
    </source>
</evidence>
<sequence>MHSSKKKKHFSKKKKHSSKKKTTNVIKKERMRRIPRRRSLTGVTHVETMLIDHIRSLVPKALELDGYLDENKDPNVKIHEKEENVQKKEVAIKGNQDSNGESKEKKKNKAKKKSKVKKKSKCIEDNKKKMKSKGNMGDTRDTTINVEKKCKKNVKHDPVINSKQKCKEKEKEKKKITNRCKGNGKSNIPAITKERSSRPNNNQVTDQSKAEEIQIEKETNSETLCLPSKRRVRLKTEISNVITAIKYNMERHFTSSKHCNALKMLQTHTLGSLSDIVKILLKSGISYNMAQHLFQVQNLPMIRSVHTFPSRTTVRRTLPQLLDDEKKTLKHKLKDKSFCLIIDEATDRLSRPLVALLAATSTDTWVLELDEIQEMTATNMELFIRKSLEYYEIPFKKITALVSDGAPVCCKLGKTLTKVCEIKHIICVCHTLHLISAKLIDSFDLANLVCSKLKKFFKAGKQAGRKRRWLQKNGKLISLPCLTRWGTWLQTCIEVLHNKDKLKQFIQLEERSKTSNILIEHLSKYKNFYNFVPEKPQFRETKDKIKFFFTRIQQYETRINLADDVIKMYYWFSPENILPNIRKEDLPIPEILEYINGSILGEWLRFQHYLKTLETIQTQSTIHFWLSMKNIFPCLSKYVLDLLSVQPTSTEVERFFSIVKNIQSTKRTLMKLETIQTEAFFRFNYRKNKIL</sequence>
<feature type="region of interest" description="Disordered" evidence="6">
    <location>
        <begin position="163"/>
        <end position="210"/>
    </location>
</feature>
<name>A0AAV8AJM9_9EUKA</name>
<keyword evidence="2" id="KW-0479">Metal-binding</keyword>
<dbReference type="InterPro" id="IPR008906">
    <property type="entry name" value="HATC_C_dom"/>
</dbReference>
<dbReference type="InterPro" id="IPR052035">
    <property type="entry name" value="ZnF_BED_domain_contain"/>
</dbReference>
<dbReference type="GO" id="GO:0005634">
    <property type="term" value="C:nucleus"/>
    <property type="evidence" value="ECO:0007669"/>
    <property type="project" value="UniProtKB-SubCell"/>
</dbReference>
<dbReference type="GO" id="GO:0008270">
    <property type="term" value="F:zinc ion binding"/>
    <property type="evidence" value="ECO:0007669"/>
    <property type="project" value="UniProtKB-KW"/>
</dbReference>
<evidence type="ECO:0000256" key="6">
    <source>
        <dbReference type="SAM" id="MobiDB-lite"/>
    </source>
</evidence>
<reference evidence="8" key="1">
    <citation type="submission" date="2022-08" db="EMBL/GenBank/DDBJ databases">
        <title>Novel sulphate-reducing endosymbionts in the free-living metamonad Anaeramoeba.</title>
        <authorList>
            <person name="Jerlstrom-Hultqvist J."/>
            <person name="Cepicka I."/>
            <person name="Gallot-Lavallee L."/>
            <person name="Salas-Leiva D."/>
            <person name="Curtis B.A."/>
            <person name="Zahonova K."/>
            <person name="Pipaliya S."/>
            <person name="Dacks J."/>
            <person name="Roger A.J."/>
        </authorList>
    </citation>
    <scope>NUCLEOTIDE SEQUENCE</scope>
    <source>
        <strain evidence="8">Busselton2</strain>
    </source>
</reference>
<evidence type="ECO:0000256" key="4">
    <source>
        <dbReference type="ARBA" id="ARBA00022833"/>
    </source>
</evidence>